<sequence>MDWTDRREQLHGMYPICHDRRWHGGCHLAPEYQNDPVRAIADGEVVAYRVCQHLEGHEGGVSDTNAGFVLLRHETDTGEGRTLRYYSLYMHLRHLGGYGGNCDPARLPDWLRMPTEAKAGKGKRVRRKEILGWTGRCDGAMYLHFEIFMTKIDFEAYFKGTQLGQATPTTPSGADHWGNSYYVVPKGTPILPQPPGTIQNKLKGIDFPLLKGIAATTRDLYIEVCFHLGQRITRVWRDSGNGVRTLLTKAPIKETDYEYNMHLRASRLYPACPSDGYELLRFGRVLSQSPTLPSAARTTWFRVAFDENAEGYVDVNDPRIQKLSDADFPMFAGWQTVRETNAPFTQDGLCDIDSLKTLLKKDNPEHNPYIGTSADKELLYYVHMDDDVRRRLRGLICEMPSEWDGMNSDARYRKIKEKGELYAGNESGYERFMKLHEMCQFWDKTGLPPTASDRLWFFHPLSFIRHFRKCTWLSSNEFAQIYPNKAHPKMDLESLRTEYLTPLNSAARKFGITTPTRLAHFLGQGAVESAHLTQMQELSMIGDMKPAGFYGSELNRLSRSRESDLGHWYGEHPAEDDPWYRSTKFNSKGTRIASSYDWRNGNCDFEDAQKFRGRGFKQLTGRSNYADYWIFRGWNSVEFSRSWWTDPAFKAKNRKGMKLKPITINNPHQVALPENCMDSGAFYMRFSRPNVFIRIDKDNSSLALSAGDISAEKRISAAVTVAINGGNLAEDERLKFTRAAKLILG</sequence>
<dbReference type="Gene3D" id="1.10.530.10">
    <property type="match status" value="1"/>
</dbReference>
<dbReference type="Proteomes" id="UP000318943">
    <property type="component" value="Unassembled WGS sequence"/>
</dbReference>
<evidence type="ECO:0000313" key="1">
    <source>
        <dbReference type="EMBL" id="TSP12764.1"/>
    </source>
</evidence>
<comment type="caution">
    <text evidence="1">The sequence shown here is derived from an EMBL/GenBank/DDBJ whole genome shotgun (WGS) entry which is preliminary data.</text>
</comment>
<keyword evidence="2" id="KW-1185">Reference proteome</keyword>
<dbReference type="RefSeq" id="WP_144197730.1">
    <property type="nucleotide sequence ID" value="NZ_VCIZ01000005.1"/>
</dbReference>
<protein>
    <submittedName>
        <fullName evidence="1">M23 family metallopeptidase</fullName>
    </submittedName>
</protein>
<dbReference type="Gene3D" id="2.70.70.10">
    <property type="entry name" value="Glucose Permease (Domain IIA)"/>
    <property type="match status" value="1"/>
</dbReference>
<dbReference type="SUPFAM" id="SSF53955">
    <property type="entry name" value="Lysozyme-like"/>
    <property type="match status" value="1"/>
</dbReference>
<dbReference type="InterPro" id="IPR023346">
    <property type="entry name" value="Lysozyme-like_dom_sf"/>
</dbReference>
<proteinExistence type="predicted"/>
<name>A0ABY3EP81_9BURK</name>
<gene>
    <name evidence="1" type="ORF">FGG12_11195</name>
</gene>
<evidence type="ECO:0000313" key="2">
    <source>
        <dbReference type="Proteomes" id="UP000318943"/>
    </source>
</evidence>
<dbReference type="CDD" id="cd12797">
    <property type="entry name" value="M23_peptidase"/>
    <property type="match status" value="1"/>
</dbReference>
<organism evidence="1 2">
    <name type="scientific">Cupriavidus campinensis</name>
    <dbReference type="NCBI Taxonomy" id="151783"/>
    <lineage>
        <taxon>Bacteria</taxon>
        <taxon>Pseudomonadati</taxon>
        <taxon>Pseudomonadota</taxon>
        <taxon>Betaproteobacteria</taxon>
        <taxon>Burkholderiales</taxon>
        <taxon>Burkholderiaceae</taxon>
        <taxon>Cupriavidus</taxon>
    </lineage>
</organism>
<dbReference type="EMBL" id="VCIZ01000005">
    <property type="protein sequence ID" value="TSP12764.1"/>
    <property type="molecule type" value="Genomic_DNA"/>
</dbReference>
<reference evidence="1 2" key="1">
    <citation type="submission" date="2019-05" db="EMBL/GenBank/DDBJ databases">
        <title>Whole genome sequence analysis of Cupriavidus campinensis S14E4C strain.</title>
        <authorList>
            <person name="Abbaszade G."/>
            <person name="Szabo A."/>
            <person name="Toumi M."/>
            <person name="Toth E."/>
        </authorList>
    </citation>
    <scope>NUCLEOTIDE SEQUENCE [LARGE SCALE GENOMIC DNA]</scope>
    <source>
        <strain evidence="1 2">S14E4C</strain>
    </source>
</reference>
<dbReference type="InterPro" id="IPR011055">
    <property type="entry name" value="Dup_hybrid_motif"/>
</dbReference>
<accession>A0ABY3EP81</accession>
<dbReference type="SUPFAM" id="SSF51261">
    <property type="entry name" value="Duplicated hybrid motif"/>
    <property type="match status" value="1"/>
</dbReference>